<gene>
    <name evidence="1" type="ORF">FHR87_000325</name>
</gene>
<dbReference type="RefSeq" id="WP_183164933.1">
    <property type="nucleotide sequence ID" value="NZ_JACHXI010000001.1"/>
</dbReference>
<name>A0A839T1Y7_AZOMA</name>
<reference evidence="1 2" key="1">
    <citation type="submission" date="2020-08" db="EMBL/GenBank/DDBJ databases">
        <title>Genomic Encyclopedia of Type Strains, Phase III (KMG-III): the genomes of soil and plant-associated and newly described type strains.</title>
        <authorList>
            <person name="Whitman W."/>
        </authorList>
    </citation>
    <scope>NUCLEOTIDE SEQUENCE [LARGE SCALE GENOMIC DNA]</scope>
    <source>
        <strain evidence="1 2">CECT 4462</strain>
    </source>
</reference>
<dbReference type="InterPro" id="IPR016155">
    <property type="entry name" value="Mopterin_synth/thiamin_S_b"/>
</dbReference>
<comment type="caution">
    <text evidence="1">The sequence shown here is derived from an EMBL/GenBank/DDBJ whole genome shotgun (WGS) entry which is preliminary data.</text>
</comment>
<sequence>MKILFFAALRDALGTAELDWPASPGQTLADLRRQLMAQSPQWQQAFASYARMSAVDQELAHDGTPLDGAREVAFFPLVTGG</sequence>
<evidence type="ECO:0000313" key="2">
    <source>
        <dbReference type="Proteomes" id="UP000549250"/>
    </source>
</evidence>
<dbReference type="CDD" id="cd00754">
    <property type="entry name" value="Ubl_MoaD"/>
    <property type="match status" value="1"/>
</dbReference>
<keyword evidence="2" id="KW-1185">Reference proteome</keyword>
<dbReference type="AlphaFoldDB" id="A0A839T1Y7"/>
<evidence type="ECO:0000313" key="1">
    <source>
        <dbReference type="EMBL" id="MBB3101965.1"/>
    </source>
</evidence>
<dbReference type="EMBL" id="JACHXI010000001">
    <property type="protein sequence ID" value="MBB3101965.1"/>
    <property type="molecule type" value="Genomic_DNA"/>
</dbReference>
<dbReference type="Gene3D" id="3.10.20.30">
    <property type="match status" value="1"/>
</dbReference>
<dbReference type="SUPFAM" id="SSF54285">
    <property type="entry name" value="MoaD/ThiS"/>
    <property type="match status" value="1"/>
</dbReference>
<proteinExistence type="predicted"/>
<dbReference type="InterPro" id="IPR012675">
    <property type="entry name" value="Beta-grasp_dom_sf"/>
</dbReference>
<protein>
    <submittedName>
        <fullName evidence="1">Molybdopterin synthase sulfur carrier subunit</fullName>
    </submittedName>
</protein>
<accession>A0A839T1Y7</accession>
<dbReference type="InterPro" id="IPR003749">
    <property type="entry name" value="ThiS/MoaD-like"/>
</dbReference>
<organism evidence="1 2">
    <name type="scientific">Azomonas macrocytogenes</name>
    <name type="common">Azotobacter macrocytogenes</name>
    <dbReference type="NCBI Taxonomy" id="69962"/>
    <lineage>
        <taxon>Bacteria</taxon>
        <taxon>Pseudomonadati</taxon>
        <taxon>Pseudomonadota</taxon>
        <taxon>Gammaproteobacteria</taxon>
        <taxon>Pseudomonadales</taxon>
        <taxon>Pseudomonadaceae</taxon>
        <taxon>Azomonas</taxon>
    </lineage>
</organism>
<dbReference type="Proteomes" id="UP000549250">
    <property type="component" value="Unassembled WGS sequence"/>
</dbReference>
<dbReference type="Pfam" id="PF02597">
    <property type="entry name" value="ThiS"/>
    <property type="match status" value="1"/>
</dbReference>